<keyword evidence="9" id="KW-0460">Magnesium</keyword>
<keyword evidence="6" id="KW-0547">Nucleotide-binding</keyword>
<evidence type="ECO:0000256" key="8">
    <source>
        <dbReference type="ARBA" id="ARBA00022840"/>
    </source>
</evidence>
<keyword evidence="8" id="KW-0067">ATP-binding</keyword>
<dbReference type="EMBL" id="BART01008661">
    <property type="protein sequence ID" value="GAG56329.1"/>
    <property type="molecule type" value="Genomic_DNA"/>
</dbReference>
<dbReference type="SUPFAM" id="SSF51621">
    <property type="entry name" value="Phosphoenolpyruvate/pyruvate domain"/>
    <property type="match status" value="1"/>
</dbReference>
<keyword evidence="10" id="KW-0324">Glycolysis</keyword>
<evidence type="ECO:0000313" key="13">
    <source>
        <dbReference type="EMBL" id="GAG56329.1"/>
    </source>
</evidence>
<dbReference type="GO" id="GO:0000287">
    <property type="term" value="F:magnesium ion binding"/>
    <property type="evidence" value="ECO:0007669"/>
    <property type="project" value="InterPro"/>
</dbReference>
<dbReference type="GO" id="GO:0030955">
    <property type="term" value="F:potassium ion binding"/>
    <property type="evidence" value="ECO:0007669"/>
    <property type="project" value="InterPro"/>
</dbReference>
<evidence type="ECO:0000256" key="4">
    <source>
        <dbReference type="ARBA" id="ARBA00022679"/>
    </source>
</evidence>
<reference evidence="13" key="1">
    <citation type="journal article" date="2014" name="Front. Microbiol.">
        <title>High frequency of phylogenetically diverse reductive dehalogenase-homologous genes in deep subseafloor sedimentary metagenomes.</title>
        <authorList>
            <person name="Kawai M."/>
            <person name="Futagami T."/>
            <person name="Toyoda A."/>
            <person name="Takaki Y."/>
            <person name="Nishi S."/>
            <person name="Hori S."/>
            <person name="Arai W."/>
            <person name="Tsubouchi T."/>
            <person name="Morono Y."/>
            <person name="Uchiyama I."/>
            <person name="Ito T."/>
            <person name="Fujiyama A."/>
            <person name="Inagaki F."/>
            <person name="Takami H."/>
        </authorList>
    </citation>
    <scope>NUCLEOTIDE SEQUENCE</scope>
    <source>
        <strain evidence="13">Expedition CK06-06</strain>
    </source>
</reference>
<dbReference type="Gene3D" id="2.40.33.10">
    <property type="entry name" value="PK beta-barrel domain-like"/>
    <property type="match status" value="1"/>
</dbReference>
<keyword evidence="4" id="KW-0808">Transferase</keyword>
<dbReference type="InterPro" id="IPR040442">
    <property type="entry name" value="Pyrv_kinase-like_dom_sf"/>
</dbReference>
<dbReference type="EC" id="2.7.1.40" evidence="3"/>
<comment type="pathway">
    <text evidence="1">Carbohydrate degradation; glycolysis; pyruvate from D-glyceraldehyde 3-phosphate: step 5/5.</text>
</comment>
<dbReference type="InterPro" id="IPR015806">
    <property type="entry name" value="Pyrv_Knase_insert_dom_sf"/>
</dbReference>
<evidence type="ECO:0000256" key="3">
    <source>
        <dbReference type="ARBA" id="ARBA00012142"/>
    </source>
</evidence>
<keyword evidence="11" id="KW-0670">Pyruvate</keyword>
<evidence type="ECO:0000256" key="6">
    <source>
        <dbReference type="ARBA" id="ARBA00022741"/>
    </source>
</evidence>
<comment type="similarity">
    <text evidence="2">Belongs to the pyruvate kinase family.</text>
</comment>
<feature type="domain" description="Pyruvate kinase barrel" evidence="12">
    <location>
        <begin position="2"/>
        <end position="58"/>
    </location>
</feature>
<evidence type="ECO:0000256" key="11">
    <source>
        <dbReference type="ARBA" id="ARBA00023317"/>
    </source>
</evidence>
<evidence type="ECO:0000256" key="2">
    <source>
        <dbReference type="ARBA" id="ARBA00008663"/>
    </source>
</evidence>
<dbReference type="GO" id="GO:0004743">
    <property type="term" value="F:pyruvate kinase activity"/>
    <property type="evidence" value="ECO:0007669"/>
    <property type="project" value="UniProtKB-EC"/>
</dbReference>
<dbReference type="UniPathway" id="UPA00109">
    <property type="reaction ID" value="UER00188"/>
</dbReference>
<evidence type="ECO:0000256" key="5">
    <source>
        <dbReference type="ARBA" id="ARBA00022723"/>
    </source>
</evidence>
<sequence length="59" mass="6586">MVKTVVVEGGILKQRKGVNIPGMRISFPGITPKDRTDIEFGISHKVDYIAQSFVRRGKN</sequence>
<evidence type="ECO:0000259" key="12">
    <source>
        <dbReference type="Pfam" id="PF00224"/>
    </source>
</evidence>
<accession>X0YJQ2</accession>
<evidence type="ECO:0000256" key="1">
    <source>
        <dbReference type="ARBA" id="ARBA00004997"/>
    </source>
</evidence>
<dbReference type="GO" id="GO:0016301">
    <property type="term" value="F:kinase activity"/>
    <property type="evidence" value="ECO:0007669"/>
    <property type="project" value="UniProtKB-KW"/>
</dbReference>
<proteinExistence type="inferred from homology"/>
<comment type="caution">
    <text evidence="13">The sequence shown here is derived from an EMBL/GenBank/DDBJ whole genome shotgun (WGS) entry which is preliminary data.</text>
</comment>
<evidence type="ECO:0000256" key="9">
    <source>
        <dbReference type="ARBA" id="ARBA00022842"/>
    </source>
</evidence>
<keyword evidence="7" id="KW-0418">Kinase</keyword>
<dbReference type="PANTHER" id="PTHR11817">
    <property type="entry name" value="PYRUVATE KINASE"/>
    <property type="match status" value="1"/>
</dbReference>
<dbReference type="Gene3D" id="3.20.20.60">
    <property type="entry name" value="Phosphoenolpyruvate-binding domains"/>
    <property type="match status" value="1"/>
</dbReference>
<evidence type="ECO:0000256" key="7">
    <source>
        <dbReference type="ARBA" id="ARBA00022777"/>
    </source>
</evidence>
<dbReference type="AlphaFoldDB" id="X0YJQ2"/>
<dbReference type="Pfam" id="PF00224">
    <property type="entry name" value="PK"/>
    <property type="match status" value="1"/>
</dbReference>
<protein>
    <recommendedName>
        <fullName evidence="3">pyruvate kinase</fullName>
        <ecNumber evidence="3">2.7.1.40</ecNumber>
    </recommendedName>
</protein>
<dbReference type="InterPro" id="IPR001697">
    <property type="entry name" value="Pyr_Knase"/>
</dbReference>
<organism evidence="13">
    <name type="scientific">marine sediment metagenome</name>
    <dbReference type="NCBI Taxonomy" id="412755"/>
    <lineage>
        <taxon>unclassified sequences</taxon>
        <taxon>metagenomes</taxon>
        <taxon>ecological metagenomes</taxon>
    </lineage>
</organism>
<evidence type="ECO:0000256" key="10">
    <source>
        <dbReference type="ARBA" id="ARBA00023152"/>
    </source>
</evidence>
<feature type="non-terminal residue" evidence="13">
    <location>
        <position position="59"/>
    </location>
</feature>
<dbReference type="GO" id="GO:0005524">
    <property type="term" value="F:ATP binding"/>
    <property type="evidence" value="ECO:0007669"/>
    <property type="project" value="UniProtKB-KW"/>
</dbReference>
<name>X0YJQ2_9ZZZZ</name>
<dbReference type="InterPro" id="IPR015813">
    <property type="entry name" value="Pyrv/PenolPyrv_kinase-like_dom"/>
</dbReference>
<keyword evidence="5" id="KW-0479">Metal-binding</keyword>
<gene>
    <name evidence="13" type="ORF">S01H4_19423</name>
</gene>
<dbReference type="InterPro" id="IPR015793">
    <property type="entry name" value="Pyrv_Knase_brl"/>
</dbReference>